<name>A0A3B1CBS4_9ZZZZ</name>
<evidence type="ECO:0000313" key="2">
    <source>
        <dbReference type="EMBL" id="VAX21388.1"/>
    </source>
</evidence>
<reference evidence="2" key="1">
    <citation type="submission" date="2018-06" db="EMBL/GenBank/DDBJ databases">
        <authorList>
            <person name="Zhirakovskaya E."/>
        </authorList>
    </citation>
    <scope>NUCLEOTIDE SEQUENCE</scope>
</reference>
<sequence length="168" mass="18787">MNFAKFSSLLMLLIVFIMAPNAMSAEDHGEMDHSKHKMPVSEGAGQSAGEHAKNEKIDIGRMKLTLMPEYDGAGLIVIKEGKFADKSKFPREVTFNIPKGVKKITDVCSLSPGGQHFCQLFDITEGQGTNILNAKLPYSDFFIDFKYSPFEIEENSTRTFTYDLSSQY</sequence>
<gene>
    <name evidence="2" type="ORF">MNBD_NITROSPINAE01-1501</name>
</gene>
<evidence type="ECO:0000256" key="1">
    <source>
        <dbReference type="SAM" id="MobiDB-lite"/>
    </source>
</evidence>
<organism evidence="2">
    <name type="scientific">hydrothermal vent metagenome</name>
    <dbReference type="NCBI Taxonomy" id="652676"/>
    <lineage>
        <taxon>unclassified sequences</taxon>
        <taxon>metagenomes</taxon>
        <taxon>ecological metagenomes</taxon>
    </lineage>
</organism>
<feature type="non-terminal residue" evidence="2">
    <location>
        <position position="168"/>
    </location>
</feature>
<proteinExistence type="predicted"/>
<feature type="region of interest" description="Disordered" evidence="1">
    <location>
        <begin position="27"/>
        <end position="53"/>
    </location>
</feature>
<protein>
    <submittedName>
        <fullName evidence="2">Uncharacterized protein</fullName>
    </submittedName>
</protein>
<dbReference type="EMBL" id="UOGC01000118">
    <property type="protein sequence ID" value="VAX21388.1"/>
    <property type="molecule type" value="Genomic_DNA"/>
</dbReference>
<accession>A0A3B1CBS4</accession>
<dbReference type="AlphaFoldDB" id="A0A3B1CBS4"/>